<reference evidence="3" key="1">
    <citation type="journal article" date="2019" name="Int. J. Syst. Evol. Microbiol.">
        <title>The Global Catalogue of Microorganisms (GCM) 10K type strain sequencing project: providing services to taxonomists for standard genome sequencing and annotation.</title>
        <authorList>
            <consortium name="The Broad Institute Genomics Platform"/>
            <consortium name="The Broad Institute Genome Sequencing Center for Infectious Disease"/>
            <person name="Wu L."/>
            <person name="Ma J."/>
        </authorList>
    </citation>
    <scope>NUCLEOTIDE SEQUENCE [LARGE SCALE GENOMIC DNA]</scope>
    <source>
        <strain evidence="3">JCM 18959</strain>
    </source>
</reference>
<proteinExistence type="predicted"/>
<accession>A0ABP9LW94</accession>
<sequence>MCTSAASVQKLQRLRPGGGRTRSGCRIRASAADHTLTGLASREDVTRDRGLVGNSPARGLINRFTAAHGRANWTPVAALGRSRTRDNTARRGTGRRSLDSGMLRTA</sequence>
<organism evidence="2 3">
    <name type="scientific">Microbacterium yannicii</name>
    <dbReference type="NCBI Taxonomy" id="671622"/>
    <lineage>
        <taxon>Bacteria</taxon>
        <taxon>Bacillati</taxon>
        <taxon>Actinomycetota</taxon>
        <taxon>Actinomycetes</taxon>
        <taxon>Micrococcales</taxon>
        <taxon>Microbacteriaceae</taxon>
        <taxon>Microbacterium</taxon>
    </lineage>
</organism>
<evidence type="ECO:0000313" key="2">
    <source>
        <dbReference type="EMBL" id="GAA5084302.1"/>
    </source>
</evidence>
<keyword evidence="3" id="KW-1185">Reference proteome</keyword>
<feature type="compositionally biased region" description="Polar residues" evidence="1">
    <location>
        <begin position="1"/>
        <end position="10"/>
    </location>
</feature>
<comment type="caution">
    <text evidence="2">The sequence shown here is derived from an EMBL/GenBank/DDBJ whole genome shotgun (WGS) entry which is preliminary data.</text>
</comment>
<evidence type="ECO:0000256" key="1">
    <source>
        <dbReference type="SAM" id="MobiDB-lite"/>
    </source>
</evidence>
<evidence type="ECO:0000313" key="3">
    <source>
        <dbReference type="Proteomes" id="UP001501407"/>
    </source>
</evidence>
<feature type="region of interest" description="Disordered" evidence="1">
    <location>
        <begin position="80"/>
        <end position="106"/>
    </location>
</feature>
<gene>
    <name evidence="2" type="ORF">GCM10025760_02040</name>
</gene>
<feature type="region of interest" description="Disordered" evidence="1">
    <location>
        <begin position="1"/>
        <end position="26"/>
    </location>
</feature>
<dbReference type="EMBL" id="BAABKZ010000001">
    <property type="protein sequence ID" value="GAA5084302.1"/>
    <property type="molecule type" value="Genomic_DNA"/>
</dbReference>
<dbReference type="Proteomes" id="UP001501407">
    <property type="component" value="Unassembled WGS sequence"/>
</dbReference>
<name>A0ABP9LW94_9MICO</name>
<protein>
    <submittedName>
        <fullName evidence="2">Uncharacterized protein</fullName>
    </submittedName>
</protein>